<feature type="region of interest" description="Disordered" evidence="1">
    <location>
        <begin position="253"/>
        <end position="305"/>
    </location>
</feature>
<feature type="compositionally biased region" description="Basic and acidic residues" evidence="1">
    <location>
        <begin position="471"/>
        <end position="484"/>
    </location>
</feature>
<feature type="compositionally biased region" description="Basic and acidic residues" evidence="1">
    <location>
        <begin position="259"/>
        <end position="269"/>
    </location>
</feature>
<evidence type="ECO:0000313" key="3">
    <source>
        <dbReference type="Proteomes" id="UP000038010"/>
    </source>
</evidence>
<accession>A0A0N0NJX0</accession>
<dbReference type="GeneID" id="28730967"/>
<feature type="region of interest" description="Disordered" evidence="1">
    <location>
        <begin position="435"/>
        <end position="484"/>
    </location>
</feature>
<feature type="compositionally biased region" description="Polar residues" evidence="1">
    <location>
        <begin position="273"/>
        <end position="283"/>
    </location>
</feature>
<name>A0A0N0NJX0_9EURO</name>
<feature type="region of interest" description="Disordered" evidence="1">
    <location>
        <begin position="134"/>
        <end position="212"/>
    </location>
</feature>
<organism evidence="2 3">
    <name type="scientific">Cyphellophora attinorum</name>
    <dbReference type="NCBI Taxonomy" id="1664694"/>
    <lineage>
        <taxon>Eukaryota</taxon>
        <taxon>Fungi</taxon>
        <taxon>Dikarya</taxon>
        <taxon>Ascomycota</taxon>
        <taxon>Pezizomycotina</taxon>
        <taxon>Eurotiomycetes</taxon>
        <taxon>Chaetothyriomycetidae</taxon>
        <taxon>Chaetothyriales</taxon>
        <taxon>Cyphellophoraceae</taxon>
        <taxon>Cyphellophora</taxon>
    </lineage>
</organism>
<feature type="compositionally biased region" description="Basic and acidic residues" evidence="1">
    <location>
        <begin position="32"/>
        <end position="41"/>
    </location>
</feature>
<feature type="region of interest" description="Disordered" evidence="1">
    <location>
        <begin position="605"/>
        <end position="643"/>
    </location>
</feature>
<reference evidence="2 3" key="1">
    <citation type="submission" date="2015-06" db="EMBL/GenBank/DDBJ databases">
        <title>Draft genome of the ant-associated black yeast Phialophora attae CBS 131958.</title>
        <authorList>
            <person name="Moreno L.F."/>
            <person name="Stielow B.J."/>
            <person name="de Hoog S."/>
            <person name="Vicente V.A."/>
            <person name="Weiss V.A."/>
            <person name="de Vries M."/>
            <person name="Cruz L.M."/>
            <person name="Souza E.M."/>
        </authorList>
    </citation>
    <scope>NUCLEOTIDE SEQUENCE [LARGE SCALE GENOMIC DNA]</scope>
    <source>
        <strain evidence="2 3">CBS 131958</strain>
    </source>
</reference>
<feature type="compositionally biased region" description="Basic residues" evidence="1">
    <location>
        <begin position="631"/>
        <end position="643"/>
    </location>
</feature>
<feature type="compositionally biased region" description="Basic residues" evidence="1">
    <location>
        <begin position="168"/>
        <end position="177"/>
    </location>
</feature>
<protein>
    <submittedName>
        <fullName evidence="2">Uncharacterized protein</fullName>
    </submittedName>
</protein>
<dbReference type="Proteomes" id="UP000038010">
    <property type="component" value="Unassembled WGS sequence"/>
</dbReference>
<evidence type="ECO:0000313" key="2">
    <source>
        <dbReference type="EMBL" id="KPI37471.1"/>
    </source>
</evidence>
<evidence type="ECO:0000256" key="1">
    <source>
        <dbReference type="SAM" id="MobiDB-lite"/>
    </source>
</evidence>
<dbReference type="VEuPathDB" id="FungiDB:AB675_10323"/>
<comment type="caution">
    <text evidence="2">The sequence shown here is derived from an EMBL/GenBank/DDBJ whole genome shotgun (WGS) entry which is preliminary data.</text>
</comment>
<dbReference type="RefSeq" id="XP_017997434.1">
    <property type="nucleotide sequence ID" value="XM_018139087.1"/>
</dbReference>
<keyword evidence="3" id="KW-1185">Reference proteome</keyword>
<proteinExistence type="predicted"/>
<dbReference type="EMBL" id="LFJN01000024">
    <property type="protein sequence ID" value="KPI37471.1"/>
    <property type="molecule type" value="Genomic_DNA"/>
</dbReference>
<sequence>MGHKKQKPTRTPYMYSDPTTGQPLIASPNHSLPDRHFKPEDPAIASTLPVPPPYPFKPRSGVFKPVLDPESAELVSKLHESRERLKKRQLAKQAAEALEKAKEKLRLENPEEYEKQRAEEEQVKMRKAYRRVDVLKANDIPGERPSRRLQEKKAKEAEVLEPASRVHQPGRKARQAKKKEVGTNVNRLVHAGDDILPSIEEEPVEPIRRPEPDWSGVHQWLYHYERQDPKRPSTISMISVNQILEEEDRASATMANHNSEMHDSVREDPGADNNASVATTSDNLVPEPSSKQKSSEDANKVLSDSTTKANITGSITSEEVVPAQLQSKSISSDHQHSHFDLLNKDAVRRHNSMVERRDVRKEALKELAYGAQRWVQAKNFWNKIKTGKELKINLPRSKLGEESEADHIAPVAAASLEPVPQRLSQRRSLVKATEVLTEGPPKSDSGICETTSDRIPNPPTGEALNSSQQHPHIDHPDPRDLDFRKSTTSNHLRRLDEEKAMKLKRKLAKAPESSIKLNSDDGDDDLIYVKTKEPNADHKRVKLIVTAEDEYIDTRLSSVEASNEGGTEGVDDVIYISTRSVAIQDTVTNTNVLPTNENSTHYYFPPKKSRGTNTNILPTNENSTHYYFPPKKSRGGAQRRRDR</sequence>
<feature type="region of interest" description="Disordered" evidence="1">
    <location>
        <begin position="1"/>
        <end position="54"/>
    </location>
</feature>
<feature type="compositionally biased region" description="Polar residues" evidence="1">
    <location>
        <begin position="611"/>
        <end position="625"/>
    </location>
</feature>
<dbReference type="AlphaFoldDB" id="A0A0N0NJX0"/>
<feature type="compositionally biased region" description="Basic and acidic residues" evidence="1">
    <location>
        <begin position="134"/>
        <end position="158"/>
    </location>
</feature>
<gene>
    <name evidence="2" type="ORF">AB675_10323</name>
</gene>